<sequence length="24" mass="2810">SDPTTVFALRKYCMESILFFSEKP</sequence>
<gene>
    <name evidence="1" type="ORF">EVA_18838</name>
</gene>
<protein>
    <submittedName>
        <fullName evidence="1">Uncharacterized protein</fullName>
    </submittedName>
</protein>
<evidence type="ECO:0000313" key="1">
    <source>
        <dbReference type="EMBL" id="EJW93056.1"/>
    </source>
</evidence>
<dbReference type="EMBL" id="AMCI01007189">
    <property type="protein sequence ID" value="EJW93056.1"/>
    <property type="molecule type" value="Genomic_DNA"/>
</dbReference>
<name>J9FDU6_9ZZZZ</name>
<accession>J9FDU6</accession>
<dbReference type="AlphaFoldDB" id="J9FDU6"/>
<proteinExistence type="predicted"/>
<feature type="non-terminal residue" evidence="1">
    <location>
        <position position="1"/>
    </location>
</feature>
<organism evidence="1">
    <name type="scientific">gut metagenome</name>
    <dbReference type="NCBI Taxonomy" id="749906"/>
    <lineage>
        <taxon>unclassified sequences</taxon>
        <taxon>metagenomes</taxon>
        <taxon>organismal metagenomes</taxon>
    </lineage>
</organism>
<comment type="caution">
    <text evidence="1">The sequence shown here is derived from an EMBL/GenBank/DDBJ whole genome shotgun (WGS) entry which is preliminary data.</text>
</comment>
<reference evidence="1" key="1">
    <citation type="journal article" date="2012" name="PLoS ONE">
        <title>Gene sets for utilization of primary and secondary nutrition supplies in the distal gut of endangered iberian lynx.</title>
        <authorList>
            <person name="Alcaide M."/>
            <person name="Messina E."/>
            <person name="Richter M."/>
            <person name="Bargiela R."/>
            <person name="Peplies J."/>
            <person name="Huws S.A."/>
            <person name="Newbold C.J."/>
            <person name="Golyshin P.N."/>
            <person name="Simon M.A."/>
            <person name="Lopez G."/>
            <person name="Yakimov M.M."/>
            <person name="Ferrer M."/>
        </authorList>
    </citation>
    <scope>NUCLEOTIDE SEQUENCE</scope>
</reference>